<comment type="caution">
    <text evidence="6">The sequence shown here is derived from an EMBL/GenBank/DDBJ whole genome shotgun (WGS) entry which is preliminary data.</text>
</comment>
<keyword evidence="2" id="KW-0479">Metal-binding</keyword>
<dbReference type="Pfam" id="PF09261">
    <property type="entry name" value="Alpha-mann_mid"/>
    <property type="match status" value="1"/>
</dbReference>
<dbReference type="Gene3D" id="2.60.40.2220">
    <property type="match status" value="1"/>
</dbReference>
<evidence type="ECO:0000256" key="2">
    <source>
        <dbReference type="ARBA" id="ARBA00022723"/>
    </source>
</evidence>
<protein>
    <submittedName>
        <fullName evidence="6">Alpha-mannosidase</fullName>
    </submittedName>
</protein>
<dbReference type="RefSeq" id="WP_190577900.1">
    <property type="nucleotide sequence ID" value="NZ_CAWPQU010000003.1"/>
</dbReference>
<evidence type="ECO:0000313" key="7">
    <source>
        <dbReference type="Proteomes" id="UP000618445"/>
    </source>
</evidence>
<dbReference type="InterPro" id="IPR015341">
    <property type="entry name" value="Glyco_hydro_38_cen"/>
</dbReference>
<dbReference type="CDD" id="cd10789">
    <property type="entry name" value="GH38N_AMII_ER_cytosolic"/>
    <property type="match status" value="1"/>
</dbReference>
<feature type="domain" description="Glycoside hydrolase family 38 central" evidence="5">
    <location>
        <begin position="493"/>
        <end position="571"/>
    </location>
</feature>
<dbReference type="SUPFAM" id="SSF88713">
    <property type="entry name" value="Glycoside hydrolase/deacetylase"/>
    <property type="match status" value="1"/>
</dbReference>
<dbReference type="Proteomes" id="UP000618445">
    <property type="component" value="Unassembled WGS sequence"/>
</dbReference>
<gene>
    <name evidence="6" type="ORF">H6G05_09245</name>
</gene>
<dbReference type="InterPro" id="IPR041147">
    <property type="entry name" value="GH38_C"/>
</dbReference>
<dbReference type="EMBL" id="JACJQY010000011">
    <property type="protein sequence ID" value="MBD2317029.1"/>
    <property type="molecule type" value="Genomic_DNA"/>
</dbReference>
<evidence type="ECO:0000313" key="6">
    <source>
        <dbReference type="EMBL" id="MBD2317029.1"/>
    </source>
</evidence>
<dbReference type="PANTHER" id="PTHR46017:SF1">
    <property type="entry name" value="ALPHA-MANNOSIDASE 2C1"/>
    <property type="match status" value="1"/>
</dbReference>
<reference evidence="6 7" key="1">
    <citation type="journal article" date="2020" name="ISME J.">
        <title>Comparative genomics reveals insights into cyanobacterial evolution and habitat adaptation.</title>
        <authorList>
            <person name="Chen M.Y."/>
            <person name="Teng W.K."/>
            <person name="Zhao L."/>
            <person name="Hu C.X."/>
            <person name="Zhou Y.K."/>
            <person name="Han B.P."/>
            <person name="Song L.R."/>
            <person name="Shu W.S."/>
        </authorList>
    </citation>
    <scope>NUCLEOTIDE SEQUENCE [LARGE SCALE GENOMIC DNA]</scope>
    <source>
        <strain evidence="6 7">FACHB-1050</strain>
    </source>
</reference>
<dbReference type="SUPFAM" id="SSF74650">
    <property type="entry name" value="Galactose mutarotase-like"/>
    <property type="match status" value="1"/>
</dbReference>
<dbReference type="PANTHER" id="PTHR46017">
    <property type="entry name" value="ALPHA-MANNOSIDASE 2C1"/>
    <property type="match status" value="1"/>
</dbReference>
<organism evidence="6 7">
    <name type="scientific">Phormidium tenue FACHB-1050</name>
    <dbReference type="NCBI Taxonomy" id="2692857"/>
    <lineage>
        <taxon>Bacteria</taxon>
        <taxon>Bacillati</taxon>
        <taxon>Cyanobacteriota</taxon>
        <taxon>Cyanophyceae</taxon>
        <taxon>Oscillatoriophycideae</taxon>
        <taxon>Oscillatoriales</taxon>
        <taxon>Oscillatoriaceae</taxon>
        <taxon>Phormidium</taxon>
    </lineage>
</organism>
<dbReference type="Gene3D" id="3.20.110.10">
    <property type="entry name" value="Glycoside hydrolase 38, N terminal domain"/>
    <property type="match status" value="1"/>
</dbReference>
<dbReference type="Gene3D" id="1.20.1270.50">
    <property type="entry name" value="Glycoside hydrolase family 38, central domain"/>
    <property type="match status" value="1"/>
</dbReference>
<dbReference type="Pfam" id="PF01074">
    <property type="entry name" value="Glyco_hydro_38N"/>
    <property type="match status" value="1"/>
</dbReference>
<evidence type="ECO:0000256" key="1">
    <source>
        <dbReference type="ARBA" id="ARBA00009792"/>
    </source>
</evidence>
<dbReference type="SUPFAM" id="SSF88688">
    <property type="entry name" value="Families 57/38 glycoside transferase middle domain"/>
    <property type="match status" value="1"/>
</dbReference>
<dbReference type="InterPro" id="IPR000602">
    <property type="entry name" value="Glyco_hydro_38_N"/>
</dbReference>
<dbReference type="Pfam" id="PF07748">
    <property type="entry name" value="Glyco_hydro_38C"/>
    <property type="match status" value="1"/>
</dbReference>
<dbReference type="InterPro" id="IPR011330">
    <property type="entry name" value="Glyco_hydro/deAcase_b/a-brl"/>
</dbReference>
<keyword evidence="4" id="KW-0326">Glycosidase</keyword>
<evidence type="ECO:0000256" key="3">
    <source>
        <dbReference type="ARBA" id="ARBA00022801"/>
    </source>
</evidence>
<dbReference type="InterPro" id="IPR028995">
    <property type="entry name" value="Glyco_hydro_57/38_cen_sf"/>
</dbReference>
<name>A0ABR8C914_9CYAN</name>
<comment type="similarity">
    <text evidence="1">Belongs to the glycosyl hydrolase 38 family.</text>
</comment>
<keyword evidence="7" id="KW-1185">Reference proteome</keyword>
<dbReference type="InterPro" id="IPR011013">
    <property type="entry name" value="Gal_mutarotase_sf_dom"/>
</dbReference>
<keyword evidence="3" id="KW-0378">Hydrolase</keyword>
<evidence type="ECO:0000256" key="4">
    <source>
        <dbReference type="ARBA" id="ARBA00023295"/>
    </source>
</evidence>
<dbReference type="InterPro" id="IPR037094">
    <property type="entry name" value="Glyco_hydro_38_cen_sf"/>
</dbReference>
<proteinExistence type="inferred from homology"/>
<accession>A0ABR8C914</accession>
<dbReference type="Gene3D" id="2.70.98.30">
    <property type="entry name" value="Golgi alpha-mannosidase II, domain 4"/>
    <property type="match status" value="1"/>
</dbReference>
<sequence length="1008" mass="117082">MIDLVESLTEVINELKSRSHLSILSNWQRQNNQGVWEDLATVNSKQNKPMLSFLQREENICLRQTWQVPEIYAGLSTLGATVRLNLIWWADICEIWVNHHKVQEGDLFDQKCRILLTDHAETNDQFTLEIKLNSPKHDIGALQLSELIFEYHHQACDPDKFATELEILQTYIPIFTKHQIDLQPLETATKNLIALFDLSEVIASDRFFDKLANIREPLLQYSEFLKQRQIYILGNSHIDVAWLWAIAETKNAMQRTFTSALNLQEHYPELIFNQSTAVSYQWMEQEYPELFTRIQTAVANGKWELIGGMWVEPDGNLPSGESLIRQILYGQEYFRKKFNREVKIAWLPDTFGFHWQMPQILLKSGFEAFVTQKLLWNDTNKFPHQIFWWEGVDGSQIFTYFSNEIGQGLEPVAITKYLANQEEKHNIPETAWLYGVGDHGGGPTADMLNMGRKWADSQIFFKMQPSTLEDFLLNVKAKLPTDLPIWQDELYLEFHRGTFTSKADQKQQNRQLEVLLGNTEKYSAIASLINKIPYPQAQLEQAWQGLLLNQFHDILPGTSIPEVFIDADHTWTEVREICDRLLPHEASGNENLQAWNFLNWQRSQLVRKPDISLCWLENIPSFGFTELESVGITETDAILKINFDSDRYYLENQYLQVEIDFTTGAIAQMFDKRSQRAILQSASELQFFEDKGQYWDAWNIAPDYENKKLESATLESIEIIENCSLLISLRIIQKFRNSTFTQEIQLTAFEAFITVQNWVDWQEEYTLVKVAFPVNWRSTYATYEIPMGTIQRSTLGETPEAKAKWEVPAQYWADIAFSPNPKDILPPKAGEYPLGLGLSILNDSKYGYDAKPDCLRLTLLRSPNWPTPNSDRGNHKFIYRLVPHQGDWREANIVQLAQELNNPLVLQSSPIQANQQSFLQVTAPNIILSTFKRSQDQSGWIMRFYEAHGKNTETNIEISDLLLPINKIWECDLMEKRNTVISRDEITLNYFTITFKPYEIKTFFCITK</sequence>
<dbReference type="InterPro" id="IPR011682">
    <property type="entry name" value="Glyco_hydro_38_C"/>
</dbReference>
<evidence type="ECO:0000259" key="5">
    <source>
        <dbReference type="SMART" id="SM00872"/>
    </source>
</evidence>
<dbReference type="InterPro" id="IPR027291">
    <property type="entry name" value="Glyco_hydro_38_N_sf"/>
</dbReference>
<dbReference type="Pfam" id="PF17677">
    <property type="entry name" value="Glyco_hydro38C2"/>
    <property type="match status" value="1"/>
</dbReference>
<dbReference type="SMART" id="SM00872">
    <property type="entry name" value="Alpha-mann_mid"/>
    <property type="match status" value="1"/>
</dbReference>